<dbReference type="SUPFAM" id="SSF48371">
    <property type="entry name" value="ARM repeat"/>
    <property type="match status" value="1"/>
</dbReference>
<name>A0ABZ2LI35_9BACT</name>
<dbReference type="InterPro" id="IPR016024">
    <property type="entry name" value="ARM-type_fold"/>
</dbReference>
<evidence type="ECO:0000256" key="1">
    <source>
        <dbReference type="SAM" id="MobiDB-lite"/>
    </source>
</evidence>
<dbReference type="SUPFAM" id="SSF48431">
    <property type="entry name" value="Lipovitellin-phosvitin complex, superhelical domain"/>
    <property type="match status" value="1"/>
</dbReference>
<dbReference type="InterPro" id="IPR001747">
    <property type="entry name" value="Vitellogenin_N"/>
</dbReference>
<feature type="region of interest" description="Disordered" evidence="1">
    <location>
        <begin position="232"/>
        <end position="266"/>
    </location>
</feature>
<dbReference type="EMBL" id="CP089983">
    <property type="protein sequence ID" value="WXB10624.1"/>
    <property type="molecule type" value="Genomic_DNA"/>
</dbReference>
<dbReference type="Proteomes" id="UP001374803">
    <property type="component" value="Chromosome"/>
</dbReference>
<proteinExistence type="predicted"/>
<sequence length="654" mass="69507">MKAVRDKQRKAVEKPQQRVLTRKSVAVGMVLVAALAAAGASALVLRHRTLDRDVHLSLGCTPGEKDVYTLRYSSDGELTDSSLGLSKSDSPNLSATHIRAGADGRLVSACVSTTAESYTMAITVEGARGTFETRVGGEPGSSKPVESLVMGTTYITKDATGRTLGVRFDETMEETGRAIVRDMLSLAQLTLPKDRSTMPPWTIAEEDANGVYDAHYEVKDVDADTVTLSKARHNRAPEGQLRNHARKPHADASSDSGGTLRVAKTSGRAESANVAVALDLRVGDHSVGRTKSQLSLVRTSTEKLSVDELASLVRGYDEREARGGATSDLAAHDLDAHLEQRMQERELGSETWETLSKRIDDPESDRTKTFLKLKALFILQSERAKEAARALAGMKDAQAPSFLLLTGSLAASGTREAQKALVDAARASEPNSSRERSLVATLGTVKTPTPQTVTSLQQVQNGRGGEEIRGTARLALGSLAGELREKDPALAQSVVNDNVQSFRDATTPEDRALALLALGNAGAPDNVALAREALSDPDPRVRAAAVASLRFVMTMEAETMLAGAAGQDSSASVRAEALRSLAVRTVGAETLALATHVVKADGDQEVRMAAVLLLANELEQDPSLAQVLEDVGRTDRAAGVRNAAQMALLRSGKI</sequence>
<dbReference type="SMART" id="SM00638">
    <property type="entry name" value="LPD_N"/>
    <property type="match status" value="1"/>
</dbReference>
<reference evidence="3" key="1">
    <citation type="submission" date="2021-12" db="EMBL/GenBank/DDBJ databases">
        <title>Discovery of the Pendulisporaceae a myxobacterial family with distinct sporulation behavior and unique specialized metabolism.</title>
        <authorList>
            <person name="Garcia R."/>
            <person name="Popoff A."/>
            <person name="Bader C.D."/>
            <person name="Loehr J."/>
            <person name="Walesch S."/>
            <person name="Walt C."/>
            <person name="Boldt J."/>
            <person name="Bunk B."/>
            <person name="Haeckl F.J.F.P.J."/>
            <person name="Gunesch A.P."/>
            <person name="Birkelbach J."/>
            <person name="Nuebel U."/>
            <person name="Pietschmann T."/>
            <person name="Bach T."/>
            <person name="Mueller R."/>
        </authorList>
    </citation>
    <scope>NUCLEOTIDE SEQUENCE</scope>
    <source>
        <strain evidence="3">MSr11367</strain>
    </source>
</reference>
<gene>
    <name evidence="3" type="ORF">LVJ94_25780</name>
</gene>
<keyword evidence="4" id="KW-1185">Reference proteome</keyword>
<accession>A0ABZ2LI35</accession>
<dbReference type="Pfam" id="PF13646">
    <property type="entry name" value="HEAT_2"/>
    <property type="match status" value="1"/>
</dbReference>
<organism evidence="3 4">
    <name type="scientific">Pendulispora rubella</name>
    <dbReference type="NCBI Taxonomy" id="2741070"/>
    <lineage>
        <taxon>Bacteria</taxon>
        <taxon>Pseudomonadati</taxon>
        <taxon>Myxococcota</taxon>
        <taxon>Myxococcia</taxon>
        <taxon>Myxococcales</taxon>
        <taxon>Sorangiineae</taxon>
        <taxon>Pendulisporaceae</taxon>
        <taxon>Pendulispora</taxon>
    </lineage>
</organism>
<evidence type="ECO:0000259" key="2">
    <source>
        <dbReference type="SMART" id="SM00638"/>
    </source>
</evidence>
<dbReference type="RefSeq" id="WP_394840299.1">
    <property type="nucleotide sequence ID" value="NZ_CP089929.1"/>
</dbReference>
<feature type="domain" description="Vitellogenin" evidence="2">
    <location>
        <begin position="65"/>
        <end position="649"/>
    </location>
</feature>
<evidence type="ECO:0000313" key="3">
    <source>
        <dbReference type="EMBL" id="WXB10624.1"/>
    </source>
</evidence>
<protein>
    <submittedName>
        <fullName evidence="3">HEAT repeat domain-containing protein</fullName>
    </submittedName>
</protein>
<dbReference type="InterPro" id="IPR011030">
    <property type="entry name" value="Lipovitellin_superhlx_dom"/>
</dbReference>
<evidence type="ECO:0000313" key="4">
    <source>
        <dbReference type="Proteomes" id="UP001374803"/>
    </source>
</evidence>
<dbReference type="Gene3D" id="1.25.10.20">
    <property type="entry name" value="Vitellinogen, superhelical"/>
    <property type="match status" value="1"/>
</dbReference>